<evidence type="ECO:0000313" key="4">
    <source>
        <dbReference type="Proteomes" id="UP001138751"/>
    </source>
</evidence>
<dbReference type="EMBL" id="JAAEDM010000057">
    <property type="protein sequence ID" value="MBR0673059.1"/>
    <property type="molecule type" value="Genomic_DNA"/>
</dbReference>
<feature type="compositionally biased region" description="Low complexity" evidence="1">
    <location>
        <begin position="26"/>
        <end position="48"/>
    </location>
</feature>
<keyword evidence="4" id="KW-1185">Reference proteome</keyword>
<feature type="chain" id="PRO_5040894338" evidence="2">
    <location>
        <begin position="21"/>
        <end position="74"/>
    </location>
</feature>
<organism evidence="3 4">
    <name type="scientific">Neoroseomonas soli</name>
    <dbReference type="NCBI Taxonomy" id="1081025"/>
    <lineage>
        <taxon>Bacteria</taxon>
        <taxon>Pseudomonadati</taxon>
        <taxon>Pseudomonadota</taxon>
        <taxon>Alphaproteobacteria</taxon>
        <taxon>Acetobacterales</taxon>
        <taxon>Acetobacteraceae</taxon>
        <taxon>Neoroseomonas</taxon>
    </lineage>
</organism>
<protein>
    <submittedName>
        <fullName evidence="3">Uncharacterized protein</fullName>
    </submittedName>
</protein>
<evidence type="ECO:0000256" key="1">
    <source>
        <dbReference type="SAM" id="MobiDB-lite"/>
    </source>
</evidence>
<gene>
    <name evidence="3" type="ORF">GXW76_17910</name>
</gene>
<comment type="caution">
    <text evidence="3">The sequence shown here is derived from an EMBL/GenBank/DDBJ whole genome shotgun (WGS) entry which is preliminary data.</text>
</comment>
<feature type="signal peptide" evidence="2">
    <location>
        <begin position="1"/>
        <end position="20"/>
    </location>
</feature>
<keyword evidence="2" id="KW-0732">Signal</keyword>
<name>A0A9X9X0Y0_9PROT</name>
<proteinExistence type="predicted"/>
<dbReference type="AlphaFoldDB" id="A0A9X9X0Y0"/>
<evidence type="ECO:0000256" key="2">
    <source>
        <dbReference type="SAM" id="SignalP"/>
    </source>
</evidence>
<sequence>MRFLASALIALATLSWSVMPAEARSRTQQQAQAQSRPVASQTTRAAATRRTEVPQRQARASQPTGRQAAAPRQA</sequence>
<accession>A0A9X9X0Y0</accession>
<reference evidence="3" key="1">
    <citation type="submission" date="2020-01" db="EMBL/GenBank/DDBJ databases">
        <authorList>
            <person name="Rat A."/>
        </authorList>
    </citation>
    <scope>NUCLEOTIDE SEQUENCE</scope>
    <source>
        <strain evidence="3">LMG 31231</strain>
    </source>
</reference>
<reference evidence="3" key="2">
    <citation type="journal article" date="2021" name="Syst. Appl. Microbiol.">
        <title>Roseomonas hellenica sp. nov., isolated from roots of wild-growing Alkanna tinctoria.</title>
        <authorList>
            <person name="Rat A."/>
            <person name="Naranjo H.D."/>
            <person name="Lebbe L."/>
            <person name="Cnockaert M."/>
            <person name="Krigas N."/>
            <person name="Grigoriadou K."/>
            <person name="Maloupa E."/>
            <person name="Willems A."/>
        </authorList>
    </citation>
    <scope>NUCLEOTIDE SEQUENCE</scope>
    <source>
        <strain evidence="3">LMG 31231</strain>
    </source>
</reference>
<dbReference type="Proteomes" id="UP001138751">
    <property type="component" value="Unassembled WGS sequence"/>
</dbReference>
<feature type="non-terminal residue" evidence="3">
    <location>
        <position position="74"/>
    </location>
</feature>
<feature type="region of interest" description="Disordered" evidence="1">
    <location>
        <begin position="21"/>
        <end position="74"/>
    </location>
</feature>
<evidence type="ECO:0000313" key="3">
    <source>
        <dbReference type="EMBL" id="MBR0673059.1"/>
    </source>
</evidence>
<dbReference type="RefSeq" id="WP_211863470.1">
    <property type="nucleotide sequence ID" value="NZ_JAAEDM010000057.1"/>
</dbReference>